<name>A0ACB9J4Z0_9ASTR</name>
<reference evidence="2" key="1">
    <citation type="journal article" date="2022" name="Mol. Ecol. Resour.">
        <title>The genomes of chicory, endive, great burdock and yacon provide insights into Asteraceae palaeo-polyploidization history and plant inulin production.</title>
        <authorList>
            <person name="Fan W."/>
            <person name="Wang S."/>
            <person name="Wang H."/>
            <person name="Wang A."/>
            <person name="Jiang F."/>
            <person name="Liu H."/>
            <person name="Zhao H."/>
            <person name="Xu D."/>
            <person name="Zhang Y."/>
        </authorList>
    </citation>
    <scope>NUCLEOTIDE SEQUENCE [LARGE SCALE GENOMIC DNA]</scope>
    <source>
        <strain evidence="2">cv. Yunnan</strain>
    </source>
</reference>
<organism evidence="1 2">
    <name type="scientific">Smallanthus sonchifolius</name>
    <dbReference type="NCBI Taxonomy" id="185202"/>
    <lineage>
        <taxon>Eukaryota</taxon>
        <taxon>Viridiplantae</taxon>
        <taxon>Streptophyta</taxon>
        <taxon>Embryophyta</taxon>
        <taxon>Tracheophyta</taxon>
        <taxon>Spermatophyta</taxon>
        <taxon>Magnoliopsida</taxon>
        <taxon>eudicotyledons</taxon>
        <taxon>Gunneridae</taxon>
        <taxon>Pentapetalae</taxon>
        <taxon>asterids</taxon>
        <taxon>campanulids</taxon>
        <taxon>Asterales</taxon>
        <taxon>Asteraceae</taxon>
        <taxon>Asteroideae</taxon>
        <taxon>Heliantheae alliance</taxon>
        <taxon>Millerieae</taxon>
        <taxon>Smallanthus</taxon>
    </lineage>
</organism>
<evidence type="ECO:0000313" key="2">
    <source>
        <dbReference type="Proteomes" id="UP001056120"/>
    </source>
</evidence>
<sequence length="70" mass="7476">MLSGTFADVGVPLPIMGIGHAIEIPTAVSVPSSEAKEHSDTNRRGCTLGFAEVVQMEPQKAEWLSRVVIL</sequence>
<dbReference type="EMBL" id="CM042022">
    <property type="protein sequence ID" value="KAI3815528.1"/>
    <property type="molecule type" value="Genomic_DNA"/>
</dbReference>
<evidence type="ECO:0000313" key="1">
    <source>
        <dbReference type="EMBL" id="KAI3815528.1"/>
    </source>
</evidence>
<reference evidence="1 2" key="2">
    <citation type="journal article" date="2022" name="Mol. Ecol. Resour.">
        <title>The genomes of chicory, endive, great burdock and yacon provide insights into Asteraceae paleo-polyploidization history and plant inulin production.</title>
        <authorList>
            <person name="Fan W."/>
            <person name="Wang S."/>
            <person name="Wang H."/>
            <person name="Wang A."/>
            <person name="Jiang F."/>
            <person name="Liu H."/>
            <person name="Zhao H."/>
            <person name="Xu D."/>
            <person name="Zhang Y."/>
        </authorList>
    </citation>
    <scope>NUCLEOTIDE SEQUENCE [LARGE SCALE GENOMIC DNA]</scope>
    <source>
        <strain evidence="2">cv. Yunnan</strain>
        <tissue evidence="1">Leaves</tissue>
    </source>
</reference>
<dbReference type="Proteomes" id="UP001056120">
    <property type="component" value="Linkage Group LG05"/>
</dbReference>
<accession>A0ACB9J4Z0</accession>
<gene>
    <name evidence="1" type="ORF">L1987_15199</name>
</gene>
<protein>
    <submittedName>
        <fullName evidence="1">Uncharacterized protein</fullName>
    </submittedName>
</protein>
<comment type="caution">
    <text evidence="1">The sequence shown here is derived from an EMBL/GenBank/DDBJ whole genome shotgun (WGS) entry which is preliminary data.</text>
</comment>
<proteinExistence type="predicted"/>
<keyword evidence="2" id="KW-1185">Reference proteome</keyword>